<dbReference type="PROSITE" id="PS50006">
    <property type="entry name" value="FHA_DOMAIN"/>
    <property type="match status" value="1"/>
</dbReference>
<gene>
    <name evidence="4" type="ORF">GCM10010502_40430</name>
</gene>
<evidence type="ECO:0000313" key="4">
    <source>
        <dbReference type="EMBL" id="GGU84394.1"/>
    </source>
</evidence>
<protein>
    <recommendedName>
        <fullName evidence="3">FHA domain-containing protein</fullName>
    </recommendedName>
</protein>
<dbReference type="SUPFAM" id="SSF49879">
    <property type="entry name" value="SMAD/FHA domain"/>
    <property type="match status" value="1"/>
</dbReference>
<proteinExistence type="predicted"/>
<sequence>MRGAVVAWERLVRTSTLRSTNRSNNRRSTTPAGPGRDRARSLSEVLTLPRGRVCHTQGDSPVSFFSKLFGRNKGRDAAAVEAPTARHRRAEDEPAVPGMRSAPEAGTYAGQQLYRDGAAAQYAANPAGYGASVDPSGDPRIGFPSTPSTSGGGFAPDPYAGHNPSGVPRQEAVNMAGPTPCPRCGNQNPAAARFCSNCGTALRGGLLPEGAAETTSTISISGLESYDPSATTGTGTTPALSAEVLSAIDALPPGSALLIVQRGPNSGSRFLLDSDITTAGRHPQGDIFLDDVTVSRRHVEFRRTPAGFIVADVGSLNGTYVNRERIDEVPLNNGDEVQIGKYRLVFFAGHHRGY</sequence>
<evidence type="ECO:0000256" key="2">
    <source>
        <dbReference type="SAM" id="MobiDB-lite"/>
    </source>
</evidence>
<dbReference type="Pfam" id="PF00498">
    <property type="entry name" value="FHA"/>
    <property type="match status" value="1"/>
</dbReference>
<evidence type="ECO:0000259" key="3">
    <source>
        <dbReference type="PROSITE" id="PS50006"/>
    </source>
</evidence>
<comment type="caution">
    <text evidence="4">The sequence shown here is derived from an EMBL/GenBank/DDBJ whole genome shotgun (WGS) entry which is preliminary data.</text>
</comment>
<accession>A0A8H9HS02</accession>
<dbReference type="InterPro" id="IPR026870">
    <property type="entry name" value="Zinc_ribbon_dom"/>
</dbReference>
<evidence type="ECO:0000313" key="5">
    <source>
        <dbReference type="Proteomes" id="UP000610124"/>
    </source>
</evidence>
<dbReference type="SMART" id="SM00240">
    <property type="entry name" value="FHA"/>
    <property type="match status" value="1"/>
</dbReference>
<reference evidence="4" key="2">
    <citation type="submission" date="2020-09" db="EMBL/GenBank/DDBJ databases">
        <authorList>
            <person name="Sun Q."/>
            <person name="Ohkuma M."/>
        </authorList>
    </citation>
    <scope>NUCLEOTIDE SEQUENCE</scope>
    <source>
        <strain evidence="4">JCM 4434</strain>
    </source>
</reference>
<name>A0A8H9HS02_KITAU</name>
<feature type="region of interest" description="Disordered" evidence="2">
    <location>
        <begin position="77"/>
        <end position="103"/>
    </location>
</feature>
<keyword evidence="1" id="KW-0597">Phosphoprotein</keyword>
<dbReference type="InterPro" id="IPR008984">
    <property type="entry name" value="SMAD_FHA_dom_sf"/>
</dbReference>
<feature type="region of interest" description="Disordered" evidence="2">
    <location>
        <begin position="145"/>
        <end position="165"/>
    </location>
</feature>
<dbReference type="PANTHER" id="PTHR23308">
    <property type="entry name" value="NUCLEAR INHIBITOR OF PROTEIN PHOSPHATASE-1"/>
    <property type="match status" value="1"/>
</dbReference>
<dbReference type="AlphaFoldDB" id="A0A8H9HS02"/>
<dbReference type="EMBL" id="BMUB01000009">
    <property type="protein sequence ID" value="GGU84394.1"/>
    <property type="molecule type" value="Genomic_DNA"/>
</dbReference>
<reference evidence="4" key="1">
    <citation type="journal article" date="2014" name="Int. J. Syst. Evol. Microbiol.">
        <title>Complete genome sequence of Corynebacterium casei LMG S-19264T (=DSM 44701T), isolated from a smear-ripened cheese.</title>
        <authorList>
            <consortium name="US DOE Joint Genome Institute (JGI-PGF)"/>
            <person name="Walter F."/>
            <person name="Albersmeier A."/>
            <person name="Kalinowski J."/>
            <person name="Ruckert C."/>
        </authorList>
    </citation>
    <scope>NUCLEOTIDE SEQUENCE</scope>
    <source>
        <strain evidence="4">JCM 4434</strain>
    </source>
</reference>
<dbReference type="CDD" id="cd22684">
    <property type="entry name" value="FHA_GarA_OdhI-like"/>
    <property type="match status" value="1"/>
</dbReference>
<dbReference type="Proteomes" id="UP000610124">
    <property type="component" value="Unassembled WGS sequence"/>
</dbReference>
<dbReference type="Pfam" id="PF13240">
    <property type="entry name" value="Zn_Ribbon_1"/>
    <property type="match status" value="1"/>
</dbReference>
<feature type="compositionally biased region" description="Low complexity" evidence="2">
    <location>
        <begin position="16"/>
        <end position="30"/>
    </location>
</feature>
<dbReference type="InterPro" id="IPR050923">
    <property type="entry name" value="Cell_Proc_Reg/RNA_Proc"/>
</dbReference>
<evidence type="ECO:0000256" key="1">
    <source>
        <dbReference type="ARBA" id="ARBA00022553"/>
    </source>
</evidence>
<organism evidence="4 5">
    <name type="scientific">Kitasatospora aureofaciens</name>
    <name type="common">Streptomyces aureofaciens</name>
    <dbReference type="NCBI Taxonomy" id="1894"/>
    <lineage>
        <taxon>Bacteria</taxon>
        <taxon>Bacillati</taxon>
        <taxon>Actinomycetota</taxon>
        <taxon>Actinomycetes</taxon>
        <taxon>Kitasatosporales</taxon>
        <taxon>Streptomycetaceae</taxon>
        <taxon>Kitasatospora</taxon>
    </lineage>
</organism>
<dbReference type="InterPro" id="IPR000253">
    <property type="entry name" value="FHA_dom"/>
</dbReference>
<feature type="region of interest" description="Disordered" evidence="2">
    <location>
        <begin position="16"/>
        <end position="42"/>
    </location>
</feature>
<feature type="domain" description="FHA" evidence="3">
    <location>
        <begin position="277"/>
        <end position="326"/>
    </location>
</feature>
<dbReference type="Gene3D" id="2.60.200.20">
    <property type="match status" value="1"/>
</dbReference>